<evidence type="ECO:0000256" key="1">
    <source>
        <dbReference type="ARBA" id="ARBA00023239"/>
    </source>
</evidence>
<evidence type="ECO:0000313" key="4">
    <source>
        <dbReference type="Proteomes" id="UP000727456"/>
    </source>
</evidence>
<organism evidence="3 4">
    <name type="scientific">Sphingomonas vulcanisoli</name>
    <dbReference type="NCBI Taxonomy" id="1658060"/>
    <lineage>
        <taxon>Bacteria</taxon>
        <taxon>Pseudomonadati</taxon>
        <taxon>Pseudomonadota</taxon>
        <taxon>Alphaproteobacteria</taxon>
        <taxon>Sphingomonadales</taxon>
        <taxon>Sphingomonadaceae</taxon>
        <taxon>Sphingomonas</taxon>
    </lineage>
</organism>
<evidence type="ECO:0000259" key="2">
    <source>
        <dbReference type="Pfam" id="PF04909"/>
    </source>
</evidence>
<feature type="domain" description="Amidohydrolase-related" evidence="2">
    <location>
        <begin position="56"/>
        <end position="362"/>
    </location>
</feature>
<dbReference type="PANTHER" id="PTHR21240:SF28">
    <property type="entry name" value="ISO-OROTATE DECARBOXYLASE (EUROFUNG)"/>
    <property type="match status" value="1"/>
</dbReference>
<dbReference type="GO" id="GO:0016787">
    <property type="term" value="F:hydrolase activity"/>
    <property type="evidence" value="ECO:0007669"/>
    <property type="project" value="UniProtKB-KW"/>
</dbReference>
<comment type="caution">
    <text evidence="3">The sequence shown here is derived from an EMBL/GenBank/DDBJ whole genome shotgun (WGS) entry which is preliminary data.</text>
</comment>
<keyword evidence="1" id="KW-0456">Lyase</keyword>
<dbReference type="Pfam" id="PF04909">
    <property type="entry name" value="Amidohydro_2"/>
    <property type="match status" value="1"/>
</dbReference>
<dbReference type="SUPFAM" id="SSF51556">
    <property type="entry name" value="Metallo-dependent hydrolases"/>
    <property type="match status" value="1"/>
</dbReference>
<reference evidence="3 4" key="1">
    <citation type="submission" date="2020-03" db="EMBL/GenBank/DDBJ databases">
        <title>Genomic Encyclopedia of Type Strains, Phase III (KMG-III): the genomes of soil and plant-associated and newly described type strains.</title>
        <authorList>
            <person name="Whitman W."/>
        </authorList>
    </citation>
    <scope>NUCLEOTIDE SEQUENCE [LARGE SCALE GENOMIC DNA]</scope>
    <source>
        <strain evidence="3 4">CECT 8804</strain>
    </source>
</reference>
<dbReference type="InterPro" id="IPR006680">
    <property type="entry name" value="Amidohydro-rel"/>
</dbReference>
<dbReference type="Gene3D" id="3.20.20.140">
    <property type="entry name" value="Metal-dependent hydrolases"/>
    <property type="match status" value="1"/>
</dbReference>
<dbReference type="PANTHER" id="PTHR21240">
    <property type="entry name" value="2-AMINO-3-CARBOXYLMUCONATE-6-SEMIALDEHYDE DECARBOXYLASE"/>
    <property type="match status" value="1"/>
</dbReference>
<dbReference type="Proteomes" id="UP000727456">
    <property type="component" value="Unassembled WGS sequence"/>
</dbReference>
<keyword evidence="4" id="KW-1185">Reference proteome</keyword>
<proteinExistence type="predicted"/>
<protein>
    <submittedName>
        <fullName evidence="3">TIM-barrel fold metal-dependent hydrolase</fullName>
    </submittedName>
</protein>
<keyword evidence="3" id="KW-0378">Hydrolase</keyword>
<dbReference type="RefSeq" id="WP_167074758.1">
    <property type="nucleotide sequence ID" value="NZ_JAAOZC010000009.1"/>
</dbReference>
<dbReference type="InterPro" id="IPR006311">
    <property type="entry name" value="TAT_signal"/>
</dbReference>
<dbReference type="InterPro" id="IPR032466">
    <property type="entry name" value="Metal_Hydrolase"/>
</dbReference>
<name>A0ABX0TXY5_9SPHN</name>
<dbReference type="InterPro" id="IPR032465">
    <property type="entry name" value="ACMSD"/>
</dbReference>
<evidence type="ECO:0000313" key="3">
    <source>
        <dbReference type="EMBL" id="NIJ09290.1"/>
    </source>
</evidence>
<sequence length="366" mass="38923">MINQTDLSTPHTGLCGCAHSRRSFLTGAGAALGAGLGLSLGGSAEAAQGGMVANRIDVHHHFDPSQLAQGKTGPAMPGRWDLSRDLDDMARGGVATAMLSWFAPPDPSAAARAATARAINDAGARLVADHPGRFRLLVDLPLPDIDVCLAELTYGLDTLHADGVVLLTNDGKRWLGDPYYDPLFAELNRRRAVVFVHPVSAACCRNLVAGVPDTLIEYGADSTRCIASLIFNGTTTRFPDVRFIFSHGGGATMAVIERFLGGTHGEIVPGIETQGVAMFPAKQPPAGALAELRRLYFDTAQASNAVVLGALKQVMPISQILYGTDYQFQTAEVTSRELRLARVFSPAELREIERGNALRLFPHAAG</sequence>
<accession>A0ABX0TXY5</accession>
<gene>
    <name evidence="3" type="ORF">FHS31_002922</name>
</gene>
<dbReference type="EMBL" id="JAAOZC010000009">
    <property type="protein sequence ID" value="NIJ09290.1"/>
    <property type="molecule type" value="Genomic_DNA"/>
</dbReference>
<dbReference type="PROSITE" id="PS51318">
    <property type="entry name" value="TAT"/>
    <property type="match status" value="1"/>
</dbReference>